<reference evidence="1" key="1">
    <citation type="submission" date="2018-06" db="EMBL/GenBank/DDBJ databases">
        <authorList>
            <person name="Zhirakovskaya E."/>
        </authorList>
    </citation>
    <scope>NUCLEOTIDE SEQUENCE</scope>
</reference>
<dbReference type="EMBL" id="UOGJ01000129">
    <property type="protein sequence ID" value="VAX37455.1"/>
    <property type="molecule type" value="Genomic_DNA"/>
</dbReference>
<evidence type="ECO:0000313" key="1">
    <source>
        <dbReference type="EMBL" id="VAX37455.1"/>
    </source>
</evidence>
<evidence type="ECO:0008006" key="2">
    <source>
        <dbReference type="Google" id="ProtNLM"/>
    </source>
</evidence>
<protein>
    <recommendedName>
        <fullName evidence="2">DUF192 domain-containing protein</fullName>
    </recommendedName>
</protein>
<dbReference type="PANTHER" id="PTHR37953">
    <property type="entry name" value="UPF0127 PROTEIN MJ1496"/>
    <property type="match status" value="1"/>
</dbReference>
<gene>
    <name evidence="1" type="ORF">MNBD_UNCLBAC01-523</name>
</gene>
<name>A0A3B1DYF5_9ZZZZ</name>
<dbReference type="PANTHER" id="PTHR37953:SF1">
    <property type="entry name" value="UPF0127 PROTEIN MJ1496"/>
    <property type="match status" value="1"/>
</dbReference>
<dbReference type="Gene3D" id="2.60.120.1140">
    <property type="entry name" value="Protein of unknown function DUF192"/>
    <property type="match status" value="1"/>
</dbReference>
<dbReference type="InterPro" id="IPR003795">
    <property type="entry name" value="DUF192"/>
</dbReference>
<dbReference type="Pfam" id="PF02643">
    <property type="entry name" value="DUF192"/>
    <property type="match status" value="1"/>
</dbReference>
<sequence length="115" mass="12940">MKILNKTKKNIIAEQATVADTFISRMVGLLAHKSLLSNEALIITQCNSIHMFFMSFAIDVIFVNKRDEVVGLIRNIKPFRLSPIFWKSSYAIEVSVGVIDLSKTELGDVLELGRK</sequence>
<dbReference type="AlphaFoldDB" id="A0A3B1DYF5"/>
<organism evidence="1">
    <name type="scientific">hydrothermal vent metagenome</name>
    <dbReference type="NCBI Taxonomy" id="652676"/>
    <lineage>
        <taxon>unclassified sequences</taxon>
        <taxon>metagenomes</taxon>
        <taxon>ecological metagenomes</taxon>
    </lineage>
</organism>
<dbReference type="InterPro" id="IPR038695">
    <property type="entry name" value="Saro_0823-like_sf"/>
</dbReference>
<accession>A0A3B1DYF5</accession>
<proteinExistence type="predicted"/>